<dbReference type="InterPro" id="IPR003587">
    <property type="entry name" value="Hint_dom_N"/>
</dbReference>
<evidence type="ECO:0000259" key="6">
    <source>
        <dbReference type="PROSITE" id="PS50819"/>
    </source>
</evidence>
<name>A0A6J6G6U0_9ZZZZ</name>
<dbReference type="NCBIfam" id="TIGR01443">
    <property type="entry name" value="intein_Cterm"/>
    <property type="match status" value="1"/>
</dbReference>
<dbReference type="SMART" id="SM00984">
    <property type="entry name" value="UDPG_MGDP_dh_C"/>
    <property type="match status" value="1"/>
</dbReference>
<dbReference type="SUPFAM" id="SSF51294">
    <property type="entry name" value="Hedgehog/intein (Hint) domain"/>
    <property type="match status" value="1"/>
</dbReference>
<evidence type="ECO:0000256" key="4">
    <source>
        <dbReference type="ARBA" id="ARBA00023002"/>
    </source>
</evidence>
<dbReference type="PRINTS" id="PR00379">
    <property type="entry name" value="INTEIN"/>
</dbReference>
<dbReference type="InterPro" id="IPR003586">
    <property type="entry name" value="Hint_dom_C"/>
</dbReference>
<protein>
    <submittedName>
        <fullName evidence="7">Unannotated protein</fullName>
    </submittedName>
</protein>
<evidence type="ECO:0000256" key="3">
    <source>
        <dbReference type="ARBA" id="ARBA00023000"/>
    </source>
</evidence>
<dbReference type="Pfam" id="PF03721">
    <property type="entry name" value="UDPG_MGDP_dh_N"/>
    <property type="match status" value="1"/>
</dbReference>
<keyword evidence="3" id="KW-0651">Protein splicing</keyword>
<dbReference type="InterPro" id="IPR030934">
    <property type="entry name" value="Intein_C"/>
</dbReference>
<dbReference type="InterPro" id="IPR036220">
    <property type="entry name" value="UDP-Glc/GDP-Man_DH_C_sf"/>
</dbReference>
<dbReference type="InterPro" id="IPR014026">
    <property type="entry name" value="UDP-Glc/GDP-Man_DH_dimer"/>
</dbReference>
<dbReference type="Gene3D" id="3.40.50.720">
    <property type="entry name" value="NAD(P)-binding Rossmann-like Domain"/>
    <property type="match status" value="2"/>
</dbReference>
<dbReference type="PANTHER" id="PTHR43750">
    <property type="entry name" value="UDP-GLUCOSE 6-DEHYDROGENASE TUAD"/>
    <property type="match status" value="1"/>
</dbReference>
<dbReference type="InterPro" id="IPR036844">
    <property type="entry name" value="Hint_dom_sf"/>
</dbReference>
<dbReference type="PROSITE" id="PS50817">
    <property type="entry name" value="INTEIN_N_TER"/>
    <property type="match status" value="1"/>
</dbReference>
<keyword evidence="2" id="KW-0068">Autocatalytic cleavage</keyword>
<accession>A0A6J6G6U0</accession>
<sequence>MTRLAIIGTGYVGLTTGACFAHLGHDVVCADIDADKVERLNRGEVPIVEHRLDVLVAEGLRRDNLRFVLGAAAAVEDCEIAFLCVPTPQGEDGSADLSYVEAAAAEIAPVLPYESIVVNKSTVPVGSTKVVERVLKRPDVRVVSNPEFLREGSAVDDFLRPDRVVVGCDDRSAAITVGKLYDNVRAQVIVTDPASAETIKYAANAFLATKLSFINAIAAICEGVGADVNDVVVGMGYDKRIGTEFLRPGPGWGGSCFDGAETLLVADVDGPRLVRFDELSTVELDGLEVLSWREGQIMPEFMPALGISERPYRGDMVDIRTKMGRRLTVTADHPMVVRDGDTTTIKLAGELTDADWLPISLGQPLIDTDISNTSSVHRAAAIAGLAPSDLIVRLSEQQAARARSVDGRLPGPRRWDTRRSRTMRLNEILELGLSTREGHVGTATNGTYVPAEIVLSDECWEVIGLYLAEGHIGSDGARKRVCWSFHPTDEQHLADLVADYWRSLGVKVTVRRLTTTLQVSISSRVLAAWFEHELGSGTNCYDHRIPDQIWEASESAKQALLRGLWAGDGSWSLLNGGPSVALEYGTVSPQLADGMLRLLGELGVVARHKVARTSKSTVDTHWLVISGADQIEGALWLLEAHERADVARHIGRQSKRIAPTGYQLDRKGTAWVRVIEATRRPAEQRVYSVEVAANHTVVTTGGLVAHNCFPKDSRALLKIANEAGYRFDLLAGVIAVNDEQFDRVAGKIRAAAGGSLAGKTVGVWGLTFKARTDDLRDSPSISIIHRLLGEGARVQAFDPTVEAMKPGVPAGVEVCADAYAAADGADVLAVLTEWDDFRWIDPKLVASKMPGRVVIDGRNLLERTAWNHAGFTHLGIGR</sequence>
<dbReference type="SUPFAM" id="SSF55608">
    <property type="entry name" value="Homing endonucleases"/>
    <property type="match status" value="1"/>
</dbReference>
<dbReference type="GO" id="GO:0016616">
    <property type="term" value="F:oxidoreductase activity, acting on the CH-OH group of donors, NAD or NADP as acceptor"/>
    <property type="evidence" value="ECO:0007669"/>
    <property type="project" value="InterPro"/>
</dbReference>
<dbReference type="Pfam" id="PF14528">
    <property type="entry name" value="LAGLIDADG_3"/>
    <property type="match status" value="1"/>
</dbReference>
<dbReference type="InterPro" id="IPR017476">
    <property type="entry name" value="UDP-Glc/GDP-Man"/>
</dbReference>
<keyword evidence="5" id="KW-0520">NAD</keyword>
<dbReference type="InterPro" id="IPR004860">
    <property type="entry name" value="LAGLIDADG_dom"/>
</dbReference>
<dbReference type="InterPro" id="IPR014027">
    <property type="entry name" value="UDP-Glc/GDP-Man_DH_C"/>
</dbReference>
<dbReference type="SMART" id="SM00305">
    <property type="entry name" value="HintC"/>
    <property type="match status" value="1"/>
</dbReference>
<dbReference type="InterPro" id="IPR001732">
    <property type="entry name" value="UDP-Glc/GDP-Man_DH_N"/>
</dbReference>
<dbReference type="InterPro" id="IPR013328">
    <property type="entry name" value="6PGD_dom2"/>
</dbReference>
<dbReference type="CDD" id="cd00081">
    <property type="entry name" value="Hint"/>
    <property type="match status" value="1"/>
</dbReference>
<dbReference type="InterPro" id="IPR036291">
    <property type="entry name" value="NAD(P)-bd_dom_sf"/>
</dbReference>
<dbReference type="SUPFAM" id="SSF52413">
    <property type="entry name" value="UDP-glucose/GDP-mannose dehydrogenase C-terminal domain"/>
    <property type="match status" value="1"/>
</dbReference>
<organism evidence="7">
    <name type="scientific">freshwater metagenome</name>
    <dbReference type="NCBI Taxonomy" id="449393"/>
    <lineage>
        <taxon>unclassified sequences</taxon>
        <taxon>metagenomes</taxon>
        <taxon>ecological metagenomes</taxon>
    </lineage>
</organism>
<feature type="domain" description="DOD-type homing endonuclease" evidence="6">
    <location>
        <begin position="462"/>
        <end position="604"/>
    </location>
</feature>
<dbReference type="PROSITE" id="PS50819">
    <property type="entry name" value="INTEIN_ENDONUCLEASE"/>
    <property type="match status" value="1"/>
</dbReference>
<dbReference type="SUPFAM" id="SSF48179">
    <property type="entry name" value="6-phosphogluconate dehydrogenase C-terminal domain-like"/>
    <property type="match status" value="1"/>
</dbReference>
<dbReference type="Gene3D" id="3.10.28.10">
    <property type="entry name" value="Homing endonucleases"/>
    <property type="match status" value="1"/>
</dbReference>
<dbReference type="Pfam" id="PF03720">
    <property type="entry name" value="UDPG_MGDP_dh_C"/>
    <property type="match status" value="1"/>
</dbReference>
<dbReference type="GO" id="GO:0051287">
    <property type="term" value="F:NAD binding"/>
    <property type="evidence" value="ECO:0007669"/>
    <property type="project" value="InterPro"/>
</dbReference>
<evidence type="ECO:0000256" key="5">
    <source>
        <dbReference type="ARBA" id="ARBA00023027"/>
    </source>
</evidence>
<dbReference type="Pfam" id="PF00984">
    <property type="entry name" value="UDPG_MGDP_dh"/>
    <property type="match status" value="1"/>
</dbReference>
<dbReference type="AlphaFoldDB" id="A0A6J6G6U0"/>
<dbReference type="PROSITE" id="PS51257">
    <property type="entry name" value="PROKAR_LIPOPROTEIN"/>
    <property type="match status" value="1"/>
</dbReference>
<dbReference type="GO" id="GO:0016539">
    <property type="term" value="P:intein-mediated protein splicing"/>
    <property type="evidence" value="ECO:0007669"/>
    <property type="project" value="InterPro"/>
</dbReference>
<proteinExistence type="inferred from homology"/>
<dbReference type="EMBL" id="CAEZSR010000261">
    <property type="protein sequence ID" value="CAB4594785.1"/>
    <property type="molecule type" value="Genomic_DNA"/>
</dbReference>
<evidence type="ECO:0000256" key="1">
    <source>
        <dbReference type="ARBA" id="ARBA00006601"/>
    </source>
</evidence>
<evidence type="ECO:0000313" key="7">
    <source>
        <dbReference type="EMBL" id="CAB4594785.1"/>
    </source>
</evidence>
<comment type="similarity">
    <text evidence="1">Belongs to the UDP-glucose/GDP-mannose dehydrogenase family.</text>
</comment>
<evidence type="ECO:0000256" key="2">
    <source>
        <dbReference type="ARBA" id="ARBA00022813"/>
    </source>
</evidence>
<dbReference type="InterPro" id="IPR027434">
    <property type="entry name" value="Homing_endonucl"/>
</dbReference>
<dbReference type="SUPFAM" id="SSF51735">
    <property type="entry name" value="NAD(P)-binding Rossmann-fold domains"/>
    <property type="match status" value="1"/>
</dbReference>
<dbReference type="Gene3D" id="1.10.1040.10">
    <property type="entry name" value="N-(1-d-carboxylethyl)-l-norvaline Dehydrogenase, domain 2"/>
    <property type="match status" value="1"/>
</dbReference>
<dbReference type="InterPro" id="IPR004042">
    <property type="entry name" value="Intein_endonuc_central"/>
</dbReference>
<dbReference type="InterPro" id="IPR008927">
    <property type="entry name" value="6-PGluconate_DH-like_C_sf"/>
</dbReference>
<reference evidence="7" key="1">
    <citation type="submission" date="2020-05" db="EMBL/GenBank/DDBJ databases">
        <authorList>
            <person name="Chiriac C."/>
            <person name="Salcher M."/>
            <person name="Ghai R."/>
            <person name="Kavagutti S V."/>
        </authorList>
    </citation>
    <scope>NUCLEOTIDE SEQUENCE</scope>
</reference>
<dbReference type="NCBIfam" id="TIGR01445">
    <property type="entry name" value="intein_Nterm"/>
    <property type="match status" value="1"/>
</dbReference>
<dbReference type="InterPro" id="IPR006141">
    <property type="entry name" value="Intein_N"/>
</dbReference>
<dbReference type="PANTHER" id="PTHR43750:SF3">
    <property type="entry name" value="UDP-GLUCOSE 6-DEHYDROGENASE TUAD"/>
    <property type="match status" value="1"/>
</dbReference>
<dbReference type="InterPro" id="IPR006142">
    <property type="entry name" value="INTEIN"/>
</dbReference>
<dbReference type="NCBIfam" id="TIGR03026">
    <property type="entry name" value="NDP-sugDHase"/>
    <property type="match status" value="1"/>
</dbReference>
<dbReference type="SMART" id="SM00306">
    <property type="entry name" value="HintN"/>
    <property type="match status" value="1"/>
</dbReference>
<gene>
    <name evidence="7" type="ORF">UFOPK1493_03941</name>
</gene>
<keyword evidence="4" id="KW-0560">Oxidoreductase</keyword>
<dbReference type="GO" id="GO:0004519">
    <property type="term" value="F:endonuclease activity"/>
    <property type="evidence" value="ECO:0007669"/>
    <property type="project" value="InterPro"/>
</dbReference>
<dbReference type="PROSITE" id="PS50818">
    <property type="entry name" value="INTEIN_C_TER"/>
    <property type="match status" value="1"/>
</dbReference>
<dbReference type="Gene3D" id="2.170.16.10">
    <property type="entry name" value="Hedgehog/Intein (Hint) domain"/>
    <property type="match status" value="1"/>
</dbReference>